<keyword evidence="9" id="KW-1133">Transmembrane helix</keyword>
<evidence type="ECO:0000256" key="2">
    <source>
        <dbReference type="ARBA" id="ARBA00012438"/>
    </source>
</evidence>
<dbReference type="Pfam" id="PF23539">
    <property type="entry name" value="DUF7134"/>
    <property type="match status" value="1"/>
</dbReference>
<evidence type="ECO:0000256" key="8">
    <source>
        <dbReference type="ARBA" id="ARBA00023012"/>
    </source>
</evidence>
<dbReference type="InterPro" id="IPR055558">
    <property type="entry name" value="DUF7134"/>
</dbReference>
<dbReference type="Gene3D" id="3.30.565.10">
    <property type="entry name" value="Histidine kinase-like ATPase, C-terminal domain"/>
    <property type="match status" value="1"/>
</dbReference>
<dbReference type="PANTHER" id="PTHR24421:SF10">
    <property type="entry name" value="NITRATE_NITRITE SENSOR PROTEIN NARQ"/>
    <property type="match status" value="1"/>
</dbReference>
<evidence type="ECO:0000256" key="6">
    <source>
        <dbReference type="ARBA" id="ARBA00022777"/>
    </source>
</evidence>
<evidence type="ECO:0000256" key="7">
    <source>
        <dbReference type="ARBA" id="ARBA00022840"/>
    </source>
</evidence>
<dbReference type="PANTHER" id="PTHR24421">
    <property type="entry name" value="NITRATE/NITRITE SENSOR PROTEIN NARX-RELATED"/>
    <property type="match status" value="1"/>
</dbReference>
<accession>A0ABP6BYW6</accession>
<keyword evidence="9" id="KW-0812">Transmembrane</keyword>
<evidence type="ECO:0000313" key="11">
    <source>
        <dbReference type="EMBL" id="GAA2594377.1"/>
    </source>
</evidence>
<dbReference type="Gene3D" id="1.20.5.1930">
    <property type="match status" value="1"/>
</dbReference>
<dbReference type="Pfam" id="PF02518">
    <property type="entry name" value="HATPase_c"/>
    <property type="match status" value="1"/>
</dbReference>
<evidence type="ECO:0000256" key="9">
    <source>
        <dbReference type="SAM" id="Phobius"/>
    </source>
</evidence>
<reference evidence="12" key="1">
    <citation type="journal article" date="2019" name="Int. J. Syst. Evol. Microbiol.">
        <title>The Global Catalogue of Microorganisms (GCM) 10K type strain sequencing project: providing services to taxonomists for standard genome sequencing and annotation.</title>
        <authorList>
            <consortium name="The Broad Institute Genomics Platform"/>
            <consortium name="The Broad Institute Genome Sequencing Center for Infectious Disease"/>
            <person name="Wu L."/>
            <person name="Ma J."/>
        </authorList>
    </citation>
    <scope>NUCLEOTIDE SEQUENCE [LARGE SCALE GENOMIC DNA]</scope>
    <source>
        <strain evidence="12">JCM 6833</strain>
    </source>
</reference>
<dbReference type="InterPro" id="IPR003594">
    <property type="entry name" value="HATPase_dom"/>
</dbReference>
<evidence type="ECO:0000313" key="12">
    <source>
        <dbReference type="Proteomes" id="UP001501509"/>
    </source>
</evidence>
<dbReference type="InterPro" id="IPR050482">
    <property type="entry name" value="Sensor_HK_TwoCompSys"/>
</dbReference>
<dbReference type="CDD" id="cd16917">
    <property type="entry name" value="HATPase_UhpB-NarQ-NarX-like"/>
    <property type="match status" value="1"/>
</dbReference>
<evidence type="ECO:0000256" key="1">
    <source>
        <dbReference type="ARBA" id="ARBA00000085"/>
    </source>
</evidence>
<sequence>MIVRRMRPEVTDGLIAAVLAGAALAVTLAWPEERTLDPGGALLLVVLHAPLAWRRRWPGAVLLAFAALVLPFHVLGYQHHAVVPATVLALFTYAFLGRRVRAVLMTVCAILAVCAVTFAMRASERSGLEQIGALEAVVAVIIAIQAWRVHRARVAAITERAERAERTREEEALRRVAEERLRIARDLHDLLAHTITVIGVQAAAAGHQVAGDRPLDREELAGTLNSIAATCRDARAEVHATLQVLRRTDRPGVPGELAAGLDGLGELVNAARAAGLDARLVELGEGEPAPEVGIVAHRIVQEALTNVIKHAGAGAVEVRVVRSDGDLRLTVTDDGRGPGEHAGEGFGILGMTERARSVGGTVRTGRGPGGGFAVTATLPMVVDSLTRSGASPHH</sequence>
<dbReference type="Pfam" id="PF07730">
    <property type="entry name" value="HisKA_3"/>
    <property type="match status" value="1"/>
</dbReference>
<organism evidence="11 12">
    <name type="scientific">Actinomadura fulvescens</name>
    <dbReference type="NCBI Taxonomy" id="46160"/>
    <lineage>
        <taxon>Bacteria</taxon>
        <taxon>Bacillati</taxon>
        <taxon>Actinomycetota</taxon>
        <taxon>Actinomycetes</taxon>
        <taxon>Streptosporangiales</taxon>
        <taxon>Thermomonosporaceae</taxon>
        <taxon>Actinomadura</taxon>
    </lineage>
</organism>
<dbReference type="EMBL" id="BAAATD010000003">
    <property type="protein sequence ID" value="GAA2594377.1"/>
    <property type="molecule type" value="Genomic_DNA"/>
</dbReference>
<evidence type="ECO:0000259" key="10">
    <source>
        <dbReference type="SMART" id="SM00387"/>
    </source>
</evidence>
<keyword evidence="9" id="KW-0472">Membrane</keyword>
<keyword evidence="12" id="KW-1185">Reference proteome</keyword>
<keyword evidence="5" id="KW-0547">Nucleotide-binding</keyword>
<keyword evidence="7" id="KW-0067">ATP-binding</keyword>
<name>A0ABP6BYW6_9ACTN</name>
<feature type="transmembrane region" description="Helical" evidence="9">
    <location>
        <begin position="36"/>
        <end position="53"/>
    </location>
</feature>
<comment type="caution">
    <text evidence="11">The sequence shown here is derived from an EMBL/GenBank/DDBJ whole genome shotgun (WGS) entry which is preliminary data.</text>
</comment>
<feature type="transmembrane region" description="Helical" evidence="9">
    <location>
        <begin position="60"/>
        <end position="80"/>
    </location>
</feature>
<dbReference type="EC" id="2.7.13.3" evidence="2"/>
<proteinExistence type="predicted"/>
<dbReference type="GO" id="GO:0016301">
    <property type="term" value="F:kinase activity"/>
    <property type="evidence" value="ECO:0007669"/>
    <property type="project" value="UniProtKB-KW"/>
</dbReference>
<gene>
    <name evidence="11" type="ORF">GCM10010411_29480</name>
</gene>
<evidence type="ECO:0000256" key="5">
    <source>
        <dbReference type="ARBA" id="ARBA00022741"/>
    </source>
</evidence>
<dbReference type="Proteomes" id="UP001501509">
    <property type="component" value="Unassembled WGS sequence"/>
</dbReference>
<feature type="transmembrane region" description="Helical" evidence="9">
    <location>
        <begin position="100"/>
        <end position="119"/>
    </location>
</feature>
<dbReference type="SMART" id="SM00387">
    <property type="entry name" value="HATPase_c"/>
    <property type="match status" value="1"/>
</dbReference>
<evidence type="ECO:0000256" key="4">
    <source>
        <dbReference type="ARBA" id="ARBA00022679"/>
    </source>
</evidence>
<dbReference type="InterPro" id="IPR011712">
    <property type="entry name" value="Sig_transdc_His_kin_sub3_dim/P"/>
</dbReference>
<keyword evidence="3" id="KW-0597">Phosphoprotein</keyword>
<protein>
    <recommendedName>
        <fullName evidence="2">histidine kinase</fullName>
        <ecNumber evidence="2">2.7.13.3</ecNumber>
    </recommendedName>
</protein>
<comment type="catalytic activity">
    <reaction evidence="1">
        <text>ATP + protein L-histidine = ADP + protein N-phospho-L-histidine.</text>
        <dbReference type="EC" id="2.7.13.3"/>
    </reaction>
</comment>
<dbReference type="SUPFAM" id="SSF55874">
    <property type="entry name" value="ATPase domain of HSP90 chaperone/DNA topoisomerase II/histidine kinase"/>
    <property type="match status" value="1"/>
</dbReference>
<feature type="transmembrane region" description="Helical" evidence="9">
    <location>
        <begin position="12"/>
        <end position="30"/>
    </location>
</feature>
<feature type="domain" description="Histidine kinase/HSP90-like ATPase" evidence="10">
    <location>
        <begin position="291"/>
        <end position="382"/>
    </location>
</feature>
<keyword evidence="6 11" id="KW-0418">Kinase</keyword>
<evidence type="ECO:0000256" key="3">
    <source>
        <dbReference type="ARBA" id="ARBA00022553"/>
    </source>
</evidence>
<keyword evidence="4" id="KW-0808">Transferase</keyword>
<keyword evidence="8" id="KW-0902">Two-component regulatory system</keyword>
<dbReference type="InterPro" id="IPR036890">
    <property type="entry name" value="HATPase_C_sf"/>
</dbReference>